<gene>
    <name evidence="1" type="ORF">ACFSUE_15715</name>
</gene>
<evidence type="ECO:0000313" key="1">
    <source>
        <dbReference type="EMBL" id="MFD2695064.1"/>
    </source>
</evidence>
<protein>
    <recommendedName>
        <fullName evidence="3">Transposase</fullName>
    </recommendedName>
</protein>
<dbReference type="Proteomes" id="UP001597399">
    <property type="component" value="Unassembled WGS sequence"/>
</dbReference>
<name>A0ABW5S5P4_9BACL</name>
<comment type="caution">
    <text evidence="1">The sequence shown here is derived from an EMBL/GenBank/DDBJ whole genome shotgun (WGS) entry which is preliminary data.</text>
</comment>
<reference evidence="2" key="1">
    <citation type="journal article" date="2019" name="Int. J. Syst. Evol. Microbiol.">
        <title>The Global Catalogue of Microorganisms (GCM) 10K type strain sequencing project: providing services to taxonomists for standard genome sequencing and annotation.</title>
        <authorList>
            <consortium name="The Broad Institute Genomics Platform"/>
            <consortium name="The Broad Institute Genome Sequencing Center for Infectious Disease"/>
            <person name="Wu L."/>
            <person name="Ma J."/>
        </authorList>
    </citation>
    <scope>NUCLEOTIDE SEQUENCE [LARGE SCALE GENOMIC DNA]</scope>
    <source>
        <strain evidence="2">TISTR 2466</strain>
    </source>
</reference>
<keyword evidence="2" id="KW-1185">Reference proteome</keyword>
<organism evidence="1 2">
    <name type="scientific">Sporolactobacillus shoreicorticis</name>
    <dbReference type="NCBI Taxonomy" id="1923877"/>
    <lineage>
        <taxon>Bacteria</taxon>
        <taxon>Bacillati</taxon>
        <taxon>Bacillota</taxon>
        <taxon>Bacilli</taxon>
        <taxon>Bacillales</taxon>
        <taxon>Sporolactobacillaceae</taxon>
        <taxon>Sporolactobacillus</taxon>
    </lineage>
</organism>
<proteinExistence type="predicted"/>
<sequence>MIWLQHLLLELEKHNEKLEKEVDPFMQNDQEEVSLLKTIPGMNRNAASVIPTDVYLPSCGGLNARKKRSSKTAGALAHVILKIEPGSDYLLKRKQSASIKR</sequence>
<evidence type="ECO:0008006" key="3">
    <source>
        <dbReference type="Google" id="ProtNLM"/>
    </source>
</evidence>
<evidence type="ECO:0000313" key="2">
    <source>
        <dbReference type="Proteomes" id="UP001597399"/>
    </source>
</evidence>
<dbReference type="RefSeq" id="WP_253065587.1">
    <property type="nucleotide sequence ID" value="NZ_JAMXWM010000050.1"/>
</dbReference>
<dbReference type="EMBL" id="JBHUMQ010000036">
    <property type="protein sequence ID" value="MFD2695064.1"/>
    <property type="molecule type" value="Genomic_DNA"/>
</dbReference>
<accession>A0ABW5S5P4</accession>